<feature type="domain" description="Rod shape-determining protein MreC beta-barrel core" evidence="8">
    <location>
        <begin position="119"/>
        <end position="267"/>
    </location>
</feature>
<accession>A0A1G1Y2V7</accession>
<keyword evidence="7" id="KW-0812">Transmembrane</keyword>
<evidence type="ECO:0000256" key="6">
    <source>
        <dbReference type="SAM" id="Coils"/>
    </source>
</evidence>
<evidence type="ECO:0000256" key="5">
    <source>
        <dbReference type="PIRNR" id="PIRNR038471"/>
    </source>
</evidence>
<evidence type="ECO:0000256" key="3">
    <source>
        <dbReference type="ARBA" id="ARBA00022960"/>
    </source>
</evidence>
<evidence type="ECO:0000256" key="1">
    <source>
        <dbReference type="ARBA" id="ARBA00009369"/>
    </source>
</evidence>
<dbReference type="EMBL" id="MHIE01000003">
    <property type="protein sequence ID" value="OGY46514.1"/>
    <property type="molecule type" value="Genomic_DNA"/>
</dbReference>
<protein>
    <recommendedName>
        <fullName evidence="2 5">Cell shape-determining protein MreC</fullName>
    </recommendedName>
    <alternativeName>
        <fullName evidence="4 5">Cell shape protein MreC</fullName>
    </alternativeName>
</protein>
<keyword evidence="7" id="KW-1133">Transmembrane helix</keyword>
<dbReference type="Gene3D" id="2.40.10.350">
    <property type="entry name" value="Rod shape-determining protein MreC, domain 2"/>
    <property type="match status" value="1"/>
</dbReference>
<evidence type="ECO:0000313" key="9">
    <source>
        <dbReference type="EMBL" id="OGY46514.1"/>
    </source>
</evidence>
<dbReference type="GO" id="GO:0008360">
    <property type="term" value="P:regulation of cell shape"/>
    <property type="evidence" value="ECO:0007669"/>
    <property type="project" value="UniProtKB-KW"/>
</dbReference>
<keyword evidence="7" id="KW-0472">Membrane</keyword>
<dbReference type="GO" id="GO:0005886">
    <property type="term" value="C:plasma membrane"/>
    <property type="evidence" value="ECO:0007669"/>
    <property type="project" value="TreeGrafter"/>
</dbReference>
<dbReference type="InterPro" id="IPR007221">
    <property type="entry name" value="MreC"/>
</dbReference>
<keyword evidence="6" id="KW-0175">Coiled coil</keyword>
<name>A0A1G1Y2V7_9BACT</name>
<dbReference type="Proteomes" id="UP000178240">
    <property type="component" value="Unassembled WGS sequence"/>
</dbReference>
<feature type="coiled-coil region" evidence="6">
    <location>
        <begin position="66"/>
        <end position="93"/>
    </location>
</feature>
<reference evidence="9 10" key="1">
    <citation type="journal article" date="2016" name="Nat. Commun.">
        <title>Thousands of microbial genomes shed light on interconnected biogeochemical processes in an aquifer system.</title>
        <authorList>
            <person name="Anantharaman K."/>
            <person name="Brown C.T."/>
            <person name="Hug L.A."/>
            <person name="Sharon I."/>
            <person name="Castelle C.J."/>
            <person name="Probst A.J."/>
            <person name="Thomas B.C."/>
            <person name="Singh A."/>
            <person name="Wilkins M.J."/>
            <person name="Karaoz U."/>
            <person name="Brodie E.L."/>
            <person name="Williams K.H."/>
            <person name="Hubbard S.S."/>
            <person name="Banfield J.F."/>
        </authorList>
    </citation>
    <scope>NUCLEOTIDE SEQUENCE [LARGE SCALE GENOMIC DNA]</scope>
</reference>
<keyword evidence="3 5" id="KW-0133">Cell shape</keyword>
<evidence type="ECO:0000256" key="4">
    <source>
        <dbReference type="ARBA" id="ARBA00032089"/>
    </source>
</evidence>
<evidence type="ECO:0000259" key="8">
    <source>
        <dbReference type="Pfam" id="PF04085"/>
    </source>
</evidence>
<dbReference type="Gene3D" id="2.40.10.340">
    <property type="entry name" value="Rod shape-determining protein MreC, domain 1"/>
    <property type="match status" value="1"/>
</dbReference>
<comment type="function">
    <text evidence="5">Involved in formation and maintenance of cell shape.</text>
</comment>
<dbReference type="NCBIfam" id="TIGR00219">
    <property type="entry name" value="mreC"/>
    <property type="match status" value="1"/>
</dbReference>
<comment type="similarity">
    <text evidence="1 5">Belongs to the MreC family.</text>
</comment>
<dbReference type="PANTHER" id="PTHR34138">
    <property type="entry name" value="CELL SHAPE-DETERMINING PROTEIN MREC"/>
    <property type="match status" value="1"/>
</dbReference>
<dbReference type="Pfam" id="PF04085">
    <property type="entry name" value="MreC"/>
    <property type="match status" value="1"/>
</dbReference>
<dbReference type="AlphaFoldDB" id="A0A1G1Y2V7"/>
<dbReference type="InterPro" id="IPR055342">
    <property type="entry name" value="MreC_beta-barrel_core"/>
</dbReference>
<evidence type="ECO:0000256" key="2">
    <source>
        <dbReference type="ARBA" id="ARBA00013855"/>
    </source>
</evidence>
<evidence type="ECO:0000256" key="7">
    <source>
        <dbReference type="SAM" id="Phobius"/>
    </source>
</evidence>
<dbReference type="PIRSF" id="PIRSF038471">
    <property type="entry name" value="MreC"/>
    <property type="match status" value="1"/>
</dbReference>
<organism evidence="9 10">
    <name type="scientific">Candidatus Buchananbacteria bacterium RIFCSPHIGHO2_01_FULL_44_11</name>
    <dbReference type="NCBI Taxonomy" id="1797535"/>
    <lineage>
        <taxon>Bacteria</taxon>
        <taxon>Candidatus Buchananiibacteriota</taxon>
    </lineage>
</organism>
<gene>
    <name evidence="9" type="ORF">A2744_03650</name>
</gene>
<dbReference type="InterPro" id="IPR042177">
    <property type="entry name" value="Cell/Rod_1"/>
</dbReference>
<comment type="caution">
    <text evidence="9">The sequence shown here is derived from an EMBL/GenBank/DDBJ whole genome shotgun (WGS) entry which is preliminary data.</text>
</comment>
<dbReference type="InterPro" id="IPR042175">
    <property type="entry name" value="Cell/Rod_MreC_2"/>
</dbReference>
<proteinExistence type="inferred from homology"/>
<dbReference type="STRING" id="1797535.A2744_03650"/>
<feature type="transmembrane region" description="Helical" evidence="7">
    <location>
        <begin position="9"/>
        <end position="28"/>
    </location>
</feature>
<evidence type="ECO:0000313" key="10">
    <source>
        <dbReference type="Proteomes" id="UP000178240"/>
    </source>
</evidence>
<sequence length="271" mass="29949">MIRLFRRQFNLTIILLAVAVLLIFLHYVKILTPVENLLIKVFSPVQSSVYSLGVKFRNFYSQTSFNQDLETANQQLLEQVRQLTIENAQLKVTLVENFQIKNQTDFLSQNGLSAVIAKVIGKGLFPDSQILIINKGSRDGVQVDLPIIAQDGLIVGKVIEVSAELAKAILINDSQSSLAVTVQNQTQTKGVVTGEHGLSLKMELIPETEIIQVGDMVVTSGLELNIPRGLLVGQIETLESEPNSFFKVAYLRSLINFDDLTVVSVLKTSQP</sequence>
<dbReference type="PANTHER" id="PTHR34138:SF1">
    <property type="entry name" value="CELL SHAPE-DETERMINING PROTEIN MREC"/>
    <property type="match status" value="1"/>
</dbReference>